<dbReference type="InterPro" id="IPR050834">
    <property type="entry name" value="Glycosyltransf_2"/>
</dbReference>
<dbReference type="AlphaFoldDB" id="A0A0R3LG32"/>
<dbReference type="PANTHER" id="PTHR43685:SF11">
    <property type="entry name" value="GLYCOSYLTRANSFERASE TAGX-RELATED"/>
    <property type="match status" value="1"/>
</dbReference>
<feature type="domain" description="Glycosyltransferase 2-like" evidence="1">
    <location>
        <begin position="39"/>
        <end position="206"/>
    </location>
</feature>
<dbReference type="Pfam" id="PF00535">
    <property type="entry name" value="Glycos_transf_2"/>
    <property type="match status" value="1"/>
</dbReference>
<sequence>MAEISISDLRVNGPDPSVRALRALVAISPALDPTVETVVCIPCFRRPQHLRRTLESLAAQRTSRRFAVVMVENDASKSESVPVAAELLTSGKFAGLCVIEPRQGNCHAINAAFETALQMFPAATNLLMIEDDEIASPDWLEQMVRTANATGADIVGGPVFPEFDDERKRGLRRHPAFAPAYDASGPVPLIYGCGNCLIRRSVFERLGMPAFDLRFNFLGGGDTDFFYRCMRLGLRFHWVAKAVISETVPKSRSSLKWLAMRGLRIGAINYHVQRKATPTLWLRAKLTAKLLAALPLSIVYAVGVILTERERTIAMHPITVAIGSALAALGLEPQPCKASKIVS</sequence>
<dbReference type="Gene3D" id="3.90.550.10">
    <property type="entry name" value="Spore Coat Polysaccharide Biosynthesis Protein SpsA, Chain A"/>
    <property type="match status" value="1"/>
</dbReference>
<reference evidence="2 3" key="1">
    <citation type="submission" date="2014-03" db="EMBL/GenBank/DDBJ databases">
        <title>Bradyrhizobium valentinum sp. nov., isolated from effective nodules of Lupinus mariae-josephae, a lupine endemic of basic-lime soils in Eastern Spain.</title>
        <authorList>
            <person name="Duran D."/>
            <person name="Rey L."/>
            <person name="Navarro A."/>
            <person name="Busquets A."/>
            <person name="Imperial J."/>
            <person name="Ruiz-Argueso T."/>
        </authorList>
    </citation>
    <scope>NUCLEOTIDE SEQUENCE [LARGE SCALE GENOMIC DNA]</scope>
    <source>
        <strain evidence="2 3">LmjM3</strain>
    </source>
</reference>
<evidence type="ECO:0000313" key="2">
    <source>
        <dbReference type="EMBL" id="KRR04847.1"/>
    </source>
</evidence>
<accession>A0A0R3LG32</accession>
<dbReference type="Proteomes" id="UP000051913">
    <property type="component" value="Unassembled WGS sequence"/>
</dbReference>
<dbReference type="OrthoDB" id="6116224at2"/>
<dbReference type="InterPro" id="IPR029044">
    <property type="entry name" value="Nucleotide-diphossugar_trans"/>
</dbReference>
<keyword evidence="2" id="KW-0808">Transferase</keyword>
<dbReference type="PANTHER" id="PTHR43685">
    <property type="entry name" value="GLYCOSYLTRANSFERASE"/>
    <property type="match status" value="1"/>
</dbReference>
<organism evidence="2 3">
    <name type="scientific">Bradyrhizobium valentinum</name>
    <dbReference type="NCBI Taxonomy" id="1518501"/>
    <lineage>
        <taxon>Bacteria</taxon>
        <taxon>Pseudomonadati</taxon>
        <taxon>Pseudomonadota</taxon>
        <taxon>Alphaproteobacteria</taxon>
        <taxon>Hyphomicrobiales</taxon>
        <taxon>Nitrobacteraceae</taxon>
        <taxon>Bradyrhizobium</taxon>
    </lineage>
</organism>
<protein>
    <submittedName>
        <fullName evidence="2">Glycosyl transferase family A</fullName>
    </submittedName>
</protein>
<dbReference type="STRING" id="1518501.CQ10_16160"/>
<proteinExistence type="predicted"/>
<dbReference type="CDD" id="cd00761">
    <property type="entry name" value="Glyco_tranf_GTA_type"/>
    <property type="match status" value="1"/>
</dbReference>
<keyword evidence="3" id="KW-1185">Reference proteome</keyword>
<dbReference type="RefSeq" id="WP_057851968.1">
    <property type="nucleotide sequence ID" value="NZ_LLXX01000121.1"/>
</dbReference>
<name>A0A0R3LG32_9BRAD</name>
<comment type="caution">
    <text evidence="2">The sequence shown here is derived from an EMBL/GenBank/DDBJ whole genome shotgun (WGS) entry which is preliminary data.</text>
</comment>
<evidence type="ECO:0000313" key="3">
    <source>
        <dbReference type="Proteomes" id="UP000051913"/>
    </source>
</evidence>
<gene>
    <name evidence="2" type="ORF">CP49_13705</name>
</gene>
<dbReference type="GO" id="GO:0016740">
    <property type="term" value="F:transferase activity"/>
    <property type="evidence" value="ECO:0007669"/>
    <property type="project" value="UniProtKB-KW"/>
</dbReference>
<dbReference type="InterPro" id="IPR001173">
    <property type="entry name" value="Glyco_trans_2-like"/>
</dbReference>
<dbReference type="EMBL" id="LLXX01000121">
    <property type="protein sequence ID" value="KRR04847.1"/>
    <property type="molecule type" value="Genomic_DNA"/>
</dbReference>
<dbReference type="SUPFAM" id="SSF53448">
    <property type="entry name" value="Nucleotide-diphospho-sugar transferases"/>
    <property type="match status" value="1"/>
</dbReference>
<evidence type="ECO:0000259" key="1">
    <source>
        <dbReference type="Pfam" id="PF00535"/>
    </source>
</evidence>